<keyword evidence="3" id="KW-0812">Transmembrane</keyword>
<organism evidence="10 11">
    <name type="scientific">Perkinsus olseni</name>
    <name type="common">Perkinsus atlanticus</name>
    <dbReference type="NCBI Taxonomy" id="32597"/>
    <lineage>
        <taxon>Eukaryota</taxon>
        <taxon>Sar</taxon>
        <taxon>Alveolata</taxon>
        <taxon>Perkinsozoa</taxon>
        <taxon>Perkinsea</taxon>
        <taxon>Perkinsida</taxon>
        <taxon>Perkinsidae</taxon>
        <taxon>Perkinsus</taxon>
    </lineage>
</organism>
<dbReference type="Gene3D" id="3.40.50.300">
    <property type="entry name" value="P-loop containing nucleotide triphosphate hydrolases"/>
    <property type="match status" value="1"/>
</dbReference>
<evidence type="ECO:0000256" key="7">
    <source>
        <dbReference type="ARBA" id="ARBA00023136"/>
    </source>
</evidence>
<dbReference type="Pfam" id="PF00005">
    <property type="entry name" value="ABC_tran"/>
    <property type="match status" value="1"/>
</dbReference>
<dbReference type="CDD" id="cd03213">
    <property type="entry name" value="ABCG_EPDR"/>
    <property type="match status" value="1"/>
</dbReference>
<sequence>MSFHTSTPSSTGEASPATTTTDLRKFRSISVGGPEVKGASLEWTDVDFVIKGKKILNSCTGILRPGELTAVLGPSGSGKSTLMNVLGGRQSLRGKGKSFSGEVSFNGKVQDPVNFRSHIAYVMQDDHLTATATPREVLEMSARLRMHDQDEKEIQALVTDLLDSLKLTPCKDTVVGNGVIKGISGGERKRTSVGMELISKPQMIFLDEPLSGLDSYAAVTTMKVLKELARSGVAVMVTVHQPSSEIFSMFDNTLVICSGMMVYQGPTTDLKDFFQDNASIKCPPDYNPADFVLSELQTAPLEEIQRLAHVYKKQAEVKISACH</sequence>
<feature type="domain" description="ABC transporter" evidence="9">
    <location>
        <begin position="41"/>
        <end position="283"/>
    </location>
</feature>
<dbReference type="Proteomes" id="UP000541610">
    <property type="component" value="Unassembled WGS sequence"/>
</dbReference>
<dbReference type="SUPFAM" id="SSF52540">
    <property type="entry name" value="P-loop containing nucleoside triphosphate hydrolases"/>
    <property type="match status" value="1"/>
</dbReference>
<dbReference type="InterPro" id="IPR003593">
    <property type="entry name" value="AAA+_ATPase"/>
</dbReference>
<dbReference type="GO" id="GO:0140359">
    <property type="term" value="F:ABC-type transporter activity"/>
    <property type="evidence" value="ECO:0007669"/>
    <property type="project" value="InterPro"/>
</dbReference>
<dbReference type="PROSITE" id="PS50893">
    <property type="entry name" value="ABC_TRANSPORTER_2"/>
    <property type="match status" value="1"/>
</dbReference>
<evidence type="ECO:0000256" key="1">
    <source>
        <dbReference type="ARBA" id="ARBA00004141"/>
    </source>
</evidence>
<keyword evidence="4" id="KW-0547">Nucleotide-binding</keyword>
<comment type="caution">
    <text evidence="10">The sequence shown here is derived from an EMBL/GenBank/DDBJ whole genome shotgun (WGS) entry which is preliminary data.</text>
</comment>
<gene>
    <name evidence="10" type="ORF">FOZ60_004713</name>
</gene>
<evidence type="ECO:0000256" key="4">
    <source>
        <dbReference type="ARBA" id="ARBA00022741"/>
    </source>
</evidence>
<keyword evidence="5" id="KW-0067">ATP-binding</keyword>
<dbReference type="InterPro" id="IPR003439">
    <property type="entry name" value="ABC_transporter-like_ATP-bd"/>
</dbReference>
<evidence type="ECO:0000256" key="6">
    <source>
        <dbReference type="ARBA" id="ARBA00022989"/>
    </source>
</evidence>
<dbReference type="Pfam" id="PF19055">
    <property type="entry name" value="ABC2_membrane_7"/>
    <property type="match status" value="1"/>
</dbReference>
<proteinExistence type="predicted"/>
<evidence type="ECO:0000313" key="11">
    <source>
        <dbReference type="Proteomes" id="UP000541610"/>
    </source>
</evidence>
<evidence type="ECO:0000256" key="8">
    <source>
        <dbReference type="SAM" id="MobiDB-lite"/>
    </source>
</evidence>
<dbReference type="SMART" id="SM00382">
    <property type="entry name" value="AAA"/>
    <property type="match status" value="1"/>
</dbReference>
<keyword evidence="6" id="KW-1133">Transmembrane helix</keyword>
<feature type="region of interest" description="Disordered" evidence="8">
    <location>
        <begin position="1"/>
        <end position="21"/>
    </location>
</feature>
<evidence type="ECO:0000313" key="10">
    <source>
        <dbReference type="EMBL" id="KAF4686893.1"/>
    </source>
</evidence>
<dbReference type="AlphaFoldDB" id="A0A7J6NSQ2"/>
<dbReference type="PANTHER" id="PTHR48041:SF139">
    <property type="entry name" value="PROTEIN SCARLET"/>
    <property type="match status" value="1"/>
</dbReference>
<reference evidence="10 11" key="1">
    <citation type="submission" date="2020-04" db="EMBL/GenBank/DDBJ databases">
        <title>Perkinsus olseni comparative genomics.</title>
        <authorList>
            <person name="Bogema D.R."/>
        </authorList>
    </citation>
    <scope>NUCLEOTIDE SEQUENCE [LARGE SCALE GENOMIC DNA]</scope>
    <source>
        <strain evidence="10">00978-12</strain>
    </source>
</reference>
<dbReference type="OrthoDB" id="184675at2759"/>
<evidence type="ECO:0000256" key="5">
    <source>
        <dbReference type="ARBA" id="ARBA00022840"/>
    </source>
</evidence>
<keyword evidence="2" id="KW-0813">Transport</keyword>
<protein>
    <recommendedName>
        <fullName evidence="9">ABC transporter domain-containing protein</fullName>
    </recommendedName>
</protein>
<evidence type="ECO:0000259" key="9">
    <source>
        <dbReference type="PROSITE" id="PS50893"/>
    </source>
</evidence>
<evidence type="ECO:0000256" key="2">
    <source>
        <dbReference type="ARBA" id="ARBA00022448"/>
    </source>
</evidence>
<dbReference type="PANTHER" id="PTHR48041">
    <property type="entry name" value="ABC TRANSPORTER G FAMILY MEMBER 28"/>
    <property type="match status" value="1"/>
</dbReference>
<accession>A0A7J6NSQ2</accession>
<dbReference type="EMBL" id="JABANP010000204">
    <property type="protein sequence ID" value="KAF4686893.1"/>
    <property type="molecule type" value="Genomic_DNA"/>
</dbReference>
<dbReference type="GO" id="GO:0016887">
    <property type="term" value="F:ATP hydrolysis activity"/>
    <property type="evidence" value="ECO:0007669"/>
    <property type="project" value="InterPro"/>
</dbReference>
<dbReference type="GO" id="GO:0005524">
    <property type="term" value="F:ATP binding"/>
    <property type="evidence" value="ECO:0007669"/>
    <property type="project" value="UniProtKB-KW"/>
</dbReference>
<comment type="subcellular location">
    <subcellularLocation>
        <location evidence="1">Membrane</location>
        <topology evidence="1">Multi-pass membrane protein</topology>
    </subcellularLocation>
</comment>
<keyword evidence="7" id="KW-0472">Membrane</keyword>
<dbReference type="InterPro" id="IPR050352">
    <property type="entry name" value="ABCG_transporters"/>
</dbReference>
<dbReference type="InterPro" id="IPR027417">
    <property type="entry name" value="P-loop_NTPase"/>
</dbReference>
<dbReference type="GO" id="GO:0016020">
    <property type="term" value="C:membrane"/>
    <property type="evidence" value="ECO:0007669"/>
    <property type="project" value="UniProtKB-SubCell"/>
</dbReference>
<dbReference type="InterPro" id="IPR043926">
    <property type="entry name" value="ABCG_dom"/>
</dbReference>
<name>A0A7J6NSQ2_PEROL</name>
<evidence type="ECO:0000256" key="3">
    <source>
        <dbReference type="ARBA" id="ARBA00022692"/>
    </source>
</evidence>